<evidence type="ECO:0000256" key="1">
    <source>
        <dbReference type="SAM" id="Phobius"/>
    </source>
</evidence>
<keyword evidence="3" id="KW-1185">Reference proteome</keyword>
<dbReference type="AlphaFoldDB" id="A0A839DVA8"/>
<keyword evidence="1" id="KW-0812">Transmembrane</keyword>
<protein>
    <submittedName>
        <fullName evidence="2">Uncharacterized protein</fullName>
    </submittedName>
</protein>
<feature type="transmembrane region" description="Helical" evidence="1">
    <location>
        <begin position="70"/>
        <end position="89"/>
    </location>
</feature>
<keyword evidence="1" id="KW-0472">Membrane</keyword>
<dbReference type="Proteomes" id="UP000569329">
    <property type="component" value="Unassembled WGS sequence"/>
</dbReference>
<sequence length="119" mass="12619">MWLGTAVWIGGMLTVSVMFLLSGDDVVRAVVGALAAVAIVGFLSVAVIIGRSALRQEGVERSLHIESSALAFWITMGVAFSYMILQPVAQLPQAQPYMVVGLGAVSWALAHGARSEKYL</sequence>
<proteinExistence type="predicted"/>
<name>A0A839DVA8_9PSEU</name>
<gene>
    <name evidence="2" type="ORF">FHX42_002197</name>
</gene>
<keyword evidence="1" id="KW-1133">Transmembrane helix</keyword>
<reference evidence="2 3" key="1">
    <citation type="submission" date="2020-07" db="EMBL/GenBank/DDBJ databases">
        <title>Sequencing the genomes of 1000 actinobacteria strains.</title>
        <authorList>
            <person name="Klenk H.-P."/>
        </authorList>
    </citation>
    <scope>NUCLEOTIDE SEQUENCE [LARGE SCALE GENOMIC DNA]</scope>
    <source>
        <strain evidence="2 3">DSM 45975</strain>
    </source>
</reference>
<accession>A0A839DVA8</accession>
<feature type="transmembrane region" description="Helical" evidence="1">
    <location>
        <begin position="29"/>
        <end position="49"/>
    </location>
</feature>
<evidence type="ECO:0000313" key="2">
    <source>
        <dbReference type="EMBL" id="MBA8824850.1"/>
    </source>
</evidence>
<dbReference type="EMBL" id="JACGWZ010000002">
    <property type="protein sequence ID" value="MBA8824850.1"/>
    <property type="molecule type" value="Genomic_DNA"/>
</dbReference>
<evidence type="ECO:0000313" key="3">
    <source>
        <dbReference type="Proteomes" id="UP000569329"/>
    </source>
</evidence>
<feature type="transmembrane region" description="Helical" evidence="1">
    <location>
        <begin position="7"/>
        <end position="23"/>
    </location>
</feature>
<organism evidence="2 3">
    <name type="scientific">Halosaccharopolyspora lacisalsi</name>
    <dbReference type="NCBI Taxonomy" id="1000566"/>
    <lineage>
        <taxon>Bacteria</taxon>
        <taxon>Bacillati</taxon>
        <taxon>Actinomycetota</taxon>
        <taxon>Actinomycetes</taxon>
        <taxon>Pseudonocardiales</taxon>
        <taxon>Pseudonocardiaceae</taxon>
        <taxon>Halosaccharopolyspora</taxon>
    </lineage>
</organism>
<comment type="caution">
    <text evidence="2">The sequence shown here is derived from an EMBL/GenBank/DDBJ whole genome shotgun (WGS) entry which is preliminary data.</text>
</comment>